<dbReference type="InterPro" id="IPR007122">
    <property type="entry name" value="Villin/Gelsolin"/>
</dbReference>
<keyword evidence="1" id="KW-0677">Repeat</keyword>
<comment type="caution">
    <text evidence="3">The sequence shown here is derived from an EMBL/GenBank/DDBJ whole genome shotgun (WGS) entry which is preliminary data.</text>
</comment>
<evidence type="ECO:0000313" key="4">
    <source>
        <dbReference type="Proteomes" id="UP001516023"/>
    </source>
</evidence>
<dbReference type="Proteomes" id="UP001516023">
    <property type="component" value="Unassembled WGS sequence"/>
</dbReference>
<gene>
    <name evidence="3" type="ORF">HJC23_012037</name>
</gene>
<dbReference type="Gene3D" id="3.40.20.10">
    <property type="entry name" value="Severin"/>
    <property type="match status" value="3"/>
</dbReference>
<evidence type="ECO:0000313" key="3">
    <source>
        <dbReference type="EMBL" id="KAL3790481.1"/>
    </source>
</evidence>
<dbReference type="PANTHER" id="PTHR11977">
    <property type="entry name" value="VILLIN"/>
    <property type="match status" value="1"/>
</dbReference>
<proteinExistence type="predicted"/>
<protein>
    <recommendedName>
        <fullName evidence="2">Gelsolin-like domain-containing protein</fullName>
    </recommendedName>
</protein>
<name>A0ABD3PRX6_9STRA</name>
<reference evidence="3 4" key="1">
    <citation type="journal article" date="2020" name="G3 (Bethesda)">
        <title>Improved Reference Genome for Cyclotella cryptica CCMP332, a Model for Cell Wall Morphogenesis, Salinity Adaptation, and Lipid Production in Diatoms (Bacillariophyta).</title>
        <authorList>
            <person name="Roberts W.R."/>
            <person name="Downey K.M."/>
            <person name="Ruck E.C."/>
            <person name="Traller J.C."/>
            <person name="Alverson A.J."/>
        </authorList>
    </citation>
    <scope>NUCLEOTIDE SEQUENCE [LARGE SCALE GENOMIC DNA]</scope>
    <source>
        <strain evidence="3 4">CCMP332</strain>
    </source>
</reference>
<dbReference type="SUPFAM" id="SSF55753">
    <property type="entry name" value="Actin depolymerizing proteins"/>
    <property type="match status" value="3"/>
</dbReference>
<feature type="domain" description="Gelsolin-like" evidence="2">
    <location>
        <begin position="227"/>
        <end position="281"/>
    </location>
</feature>
<accession>A0ABD3PRX6</accession>
<dbReference type="InterPro" id="IPR007123">
    <property type="entry name" value="Gelsolin-like_dom"/>
</dbReference>
<evidence type="ECO:0000259" key="2">
    <source>
        <dbReference type="Pfam" id="PF00626"/>
    </source>
</evidence>
<dbReference type="EMBL" id="JABMIG020000127">
    <property type="protein sequence ID" value="KAL3790481.1"/>
    <property type="molecule type" value="Genomic_DNA"/>
</dbReference>
<sequence>MVISSLFHAATKTSDPFTINLEISKPSICKQKATMDTALAIEQTNLAGIGSDEDKALKAAAAKIDFTWEGAGQKPGLEIWRVENKRTENDNPDFGIKAWPEEKYGQFHRGDSYIVLLTSKDENNGGDALKWDVFFWIGSESSQDEYGVAAYKANELDDLLGGTPMQHREIEGNESDEFVECFPNGITYLEGGIDSGFRKVDQTDNDHITRLYRVHKKPGHHPARCFEVPLKCSSLNDGDAFLLDAGSKIFTWFGSSVSAFERNKSASVAHNLQQNRLGHCECILGVEDDNVEFWGLLGGKGEVKPADNNEVEPSQDESKMYIVSDRTGKVTVKEVELSRDVLSSDKVCLVDAGKNVYIWVGQGSNKDEQEFAMIVVNRFLKALDRDRSTCVTRVNEGLESRCRSFAKVF</sequence>
<dbReference type="Pfam" id="PF00626">
    <property type="entry name" value="Gelsolin"/>
    <property type="match status" value="3"/>
</dbReference>
<dbReference type="InterPro" id="IPR029006">
    <property type="entry name" value="ADF-H/Gelsolin-like_dom_sf"/>
</dbReference>
<dbReference type="SMART" id="SM00262">
    <property type="entry name" value="GEL"/>
    <property type="match status" value="3"/>
</dbReference>
<evidence type="ECO:0000256" key="1">
    <source>
        <dbReference type="ARBA" id="ARBA00022737"/>
    </source>
</evidence>
<organism evidence="3 4">
    <name type="scientific">Cyclotella cryptica</name>
    <dbReference type="NCBI Taxonomy" id="29204"/>
    <lineage>
        <taxon>Eukaryota</taxon>
        <taxon>Sar</taxon>
        <taxon>Stramenopiles</taxon>
        <taxon>Ochrophyta</taxon>
        <taxon>Bacillariophyta</taxon>
        <taxon>Coscinodiscophyceae</taxon>
        <taxon>Thalassiosirophycidae</taxon>
        <taxon>Stephanodiscales</taxon>
        <taxon>Stephanodiscaceae</taxon>
        <taxon>Cyclotella</taxon>
    </lineage>
</organism>
<dbReference type="AlphaFoldDB" id="A0ABD3PRX6"/>
<dbReference type="CDD" id="cd11290">
    <property type="entry name" value="gelsolin_S1_like"/>
    <property type="match status" value="1"/>
</dbReference>
<dbReference type="PANTHER" id="PTHR11977:SF51">
    <property type="entry name" value="PROTEIN FLIGHTLESS-1 HOMOLOG"/>
    <property type="match status" value="1"/>
</dbReference>
<dbReference type="PRINTS" id="PR00597">
    <property type="entry name" value="GELSOLIN"/>
</dbReference>
<feature type="domain" description="Gelsolin-like" evidence="2">
    <location>
        <begin position="103"/>
        <end position="179"/>
    </location>
</feature>
<keyword evidence="4" id="KW-1185">Reference proteome</keyword>
<feature type="domain" description="Gelsolin-like" evidence="2">
    <location>
        <begin position="331"/>
        <end position="400"/>
    </location>
</feature>